<keyword evidence="1" id="KW-0548">Nucleotidyltransferase</keyword>
<accession>A0A2I0UFV7</accession>
<sequence>MGNDGQSEEQDRSKRMNILNLILSTYLTVKGTLDDSSMRDTQYATMGSSLDSWGSGTPGLIHHILAKQVLQRSFINDPDEVALQAWGRVARELSGRKGPGGVHQQPSDYEPPVCLGLRPHLKYSVQFWAPRYKKDIEGVQRRATKLVKGLENKSYEERLRELGLFSLEKRRLRGDLVAPYNYPKGDCSEVGVGLFSQVTVLFNIFINDLDEGIECTLSKFADDTKLGGVADTPEGCATIQQDLDRLESWAERNLMKFNKSKCRVLHLGRNNPKHQYRLGADLLESSSEEKDLGVLVDSRMTMSQQCALVAKKANGILGCIKKSMASRSRGVIIPLFSALVRPHLEYCVQFWTPQFKKDRELLERVQ</sequence>
<keyword evidence="2" id="KW-1185">Reference proteome</keyword>
<evidence type="ECO:0000313" key="1">
    <source>
        <dbReference type="EMBL" id="PKU44935.1"/>
    </source>
</evidence>
<reference evidence="2" key="1">
    <citation type="submission" date="2017-11" db="EMBL/GenBank/DDBJ databases">
        <authorList>
            <person name="Lima N.C."/>
            <person name="Parody-Merino A.M."/>
            <person name="Battley P.F."/>
            <person name="Fidler A.E."/>
            <person name="Prosdocimi F."/>
        </authorList>
    </citation>
    <scope>NUCLEOTIDE SEQUENCE [LARGE SCALE GENOMIC DNA]</scope>
</reference>
<gene>
    <name evidence="1" type="ORF">llap_4748</name>
</gene>
<name>A0A2I0UFV7_LIMLA</name>
<dbReference type="EMBL" id="KZ505793">
    <property type="protein sequence ID" value="PKU44935.1"/>
    <property type="molecule type" value="Genomic_DNA"/>
</dbReference>
<evidence type="ECO:0000313" key="2">
    <source>
        <dbReference type="Proteomes" id="UP000233556"/>
    </source>
</evidence>
<reference evidence="2" key="2">
    <citation type="submission" date="2017-12" db="EMBL/GenBank/DDBJ databases">
        <title>Genome sequence of the Bar-tailed Godwit (Limosa lapponica baueri).</title>
        <authorList>
            <person name="Lima N.C.B."/>
            <person name="Parody-Merino A.M."/>
            <person name="Battley P.F."/>
            <person name="Fidler A.E."/>
            <person name="Prosdocimi F."/>
        </authorList>
    </citation>
    <scope>NUCLEOTIDE SEQUENCE [LARGE SCALE GENOMIC DNA]</scope>
</reference>
<dbReference type="AlphaFoldDB" id="A0A2I0UFV7"/>
<keyword evidence="1" id="KW-0695">RNA-directed DNA polymerase</keyword>
<organism evidence="1 2">
    <name type="scientific">Limosa lapponica baueri</name>
    <dbReference type="NCBI Taxonomy" id="1758121"/>
    <lineage>
        <taxon>Eukaryota</taxon>
        <taxon>Metazoa</taxon>
        <taxon>Chordata</taxon>
        <taxon>Craniata</taxon>
        <taxon>Vertebrata</taxon>
        <taxon>Euteleostomi</taxon>
        <taxon>Archelosauria</taxon>
        <taxon>Archosauria</taxon>
        <taxon>Dinosauria</taxon>
        <taxon>Saurischia</taxon>
        <taxon>Theropoda</taxon>
        <taxon>Coelurosauria</taxon>
        <taxon>Aves</taxon>
        <taxon>Neognathae</taxon>
        <taxon>Neoaves</taxon>
        <taxon>Charadriiformes</taxon>
        <taxon>Scolopacidae</taxon>
        <taxon>Limosa</taxon>
    </lineage>
</organism>
<dbReference type="GO" id="GO:0003964">
    <property type="term" value="F:RNA-directed DNA polymerase activity"/>
    <property type="evidence" value="ECO:0007669"/>
    <property type="project" value="UniProtKB-KW"/>
</dbReference>
<dbReference type="Proteomes" id="UP000233556">
    <property type="component" value="Unassembled WGS sequence"/>
</dbReference>
<protein>
    <submittedName>
        <fullName evidence="1">Rna-directed dna polymerase from mobile element jockey-like</fullName>
    </submittedName>
</protein>
<dbReference type="PANTHER" id="PTHR33332">
    <property type="entry name" value="REVERSE TRANSCRIPTASE DOMAIN-CONTAINING PROTEIN"/>
    <property type="match status" value="1"/>
</dbReference>
<keyword evidence="1" id="KW-0808">Transferase</keyword>
<proteinExistence type="predicted"/>
<dbReference type="OrthoDB" id="276744at2759"/>